<sequence length="744" mass="86391">MTDQSIFGRFQANDVPYVAFRDDNEDPEDEFSDSMVLRPTASTSSRTAPSTFQNFTTSRQRYQHLPEDDEIEDSDPESNEAPASLIVEMPQPQQPQQRSRRTHPSPKPGMNIRELTMWKWVNVENLDLFFEQVYAYYVGKGFYCIILRRFLNLLTLGFIISFTTFLLECVDYSLIKHNNTLSNVIIPHCLSRLSGWSMLFTTLFSIAWVWQAVRLVLDIRRLIDMYNFYTYLLNIPDLRDNNPTTSHQGPNNKPQQRLDAHNITNRIMRQENYLIALFNKDLLDLTIPIPFFRQKNFLTKTLEWNLRYCIINHVFNDQGQVRRLFVKDTKGVQRERLTQGLRRRFIFMGILNLIFAPFIVVYLLIYFFFRYFEEYRNNPKNIGLRQWSPFARWKFREFNELPHLFNQRLDKSYKQANKYVDQFPREKTALLAKFISFIASSLTAVLLLASIIDSEVFLGFEISPGRTVFFYLGLLVPVVAISRGMNVEDHVVFDPTVRLKKVVEQTHYSPDNWKGKLDTDDQIIDFFREFTVHVDGLGYVCSFAVFDFKRHGNVKYGAPAEVENEYYLSKDGKMEKSFLNFKANHPDWEPTDPAGSLYLSRLNFSNQIHSERHNSIRSAPIDSILKNNRRSMNNVHFGYPPGASQYNYATTSVGINSTIDDRPSSYVHSNASRSGRINDQSTSEIQSSPDSSQEGHFASDLSGSYYLTGTKNTNLSESNEPDGPRHHGVIGLLNQFYELNNSSM</sequence>
<organism evidence="1 2">
    <name type="scientific">Dentiscutata heterogama</name>
    <dbReference type="NCBI Taxonomy" id="1316150"/>
    <lineage>
        <taxon>Eukaryota</taxon>
        <taxon>Fungi</taxon>
        <taxon>Fungi incertae sedis</taxon>
        <taxon>Mucoromycota</taxon>
        <taxon>Glomeromycotina</taxon>
        <taxon>Glomeromycetes</taxon>
        <taxon>Diversisporales</taxon>
        <taxon>Gigasporaceae</taxon>
        <taxon>Dentiscutata</taxon>
    </lineage>
</organism>
<gene>
    <name evidence="1" type="ORF">DHETER_LOCUS2077</name>
</gene>
<keyword evidence="2" id="KW-1185">Reference proteome</keyword>
<dbReference type="EMBL" id="CAJVPU010001403">
    <property type="protein sequence ID" value="CAG8479794.1"/>
    <property type="molecule type" value="Genomic_DNA"/>
</dbReference>
<protein>
    <submittedName>
        <fullName evidence="1">4199_t:CDS:1</fullName>
    </submittedName>
</protein>
<name>A0ACA9KKX9_9GLOM</name>
<evidence type="ECO:0000313" key="2">
    <source>
        <dbReference type="Proteomes" id="UP000789702"/>
    </source>
</evidence>
<accession>A0ACA9KKX9</accession>
<dbReference type="Proteomes" id="UP000789702">
    <property type="component" value="Unassembled WGS sequence"/>
</dbReference>
<evidence type="ECO:0000313" key="1">
    <source>
        <dbReference type="EMBL" id="CAG8479794.1"/>
    </source>
</evidence>
<proteinExistence type="predicted"/>
<reference evidence="1" key="1">
    <citation type="submission" date="2021-06" db="EMBL/GenBank/DDBJ databases">
        <authorList>
            <person name="Kallberg Y."/>
            <person name="Tangrot J."/>
            <person name="Rosling A."/>
        </authorList>
    </citation>
    <scope>NUCLEOTIDE SEQUENCE</scope>
    <source>
        <strain evidence="1">IL203A</strain>
    </source>
</reference>
<comment type="caution">
    <text evidence="1">The sequence shown here is derived from an EMBL/GenBank/DDBJ whole genome shotgun (WGS) entry which is preliminary data.</text>
</comment>